<name>A0A1S1QB03_9ACTN</name>
<feature type="region of interest" description="Disordered" evidence="3">
    <location>
        <begin position="322"/>
        <end position="343"/>
    </location>
</feature>
<evidence type="ECO:0000259" key="4">
    <source>
        <dbReference type="Pfam" id="PF00296"/>
    </source>
</evidence>
<dbReference type="InterPro" id="IPR011251">
    <property type="entry name" value="Luciferase-like_dom"/>
</dbReference>
<gene>
    <name evidence="5" type="ORF">BBK14_16515</name>
</gene>
<dbReference type="SUPFAM" id="SSF51679">
    <property type="entry name" value="Bacterial luciferase-like"/>
    <property type="match status" value="1"/>
</dbReference>
<dbReference type="GO" id="GO:0005829">
    <property type="term" value="C:cytosol"/>
    <property type="evidence" value="ECO:0007669"/>
    <property type="project" value="TreeGrafter"/>
</dbReference>
<dbReference type="GO" id="GO:0016705">
    <property type="term" value="F:oxidoreductase activity, acting on paired donors, with incorporation or reduction of molecular oxygen"/>
    <property type="evidence" value="ECO:0007669"/>
    <property type="project" value="InterPro"/>
</dbReference>
<dbReference type="GO" id="GO:0004497">
    <property type="term" value="F:monooxygenase activity"/>
    <property type="evidence" value="ECO:0007669"/>
    <property type="project" value="UniProtKB-KW"/>
</dbReference>
<dbReference type="EMBL" id="MAXA01000169">
    <property type="protein sequence ID" value="OHV31120.1"/>
    <property type="molecule type" value="Genomic_DNA"/>
</dbReference>
<keyword evidence="2 5" id="KW-0503">Monooxygenase</keyword>
<feature type="compositionally biased region" description="Low complexity" evidence="3">
    <location>
        <begin position="328"/>
        <end position="343"/>
    </location>
</feature>
<accession>A0A1S1QB03</accession>
<evidence type="ECO:0000313" key="5">
    <source>
        <dbReference type="EMBL" id="OHV31120.1"/>
    </source>
</evidence>
<evidence type="ECO:0000313" key="6">
    <source>
        <dbReference type="Proteomes" id="UP000179769"/>
    </source>
</evidence>
<evidence type="ECO:0000256" key="2">
    <source>
        <dbReference type="ARBA" id="ARBA00023033"/>
    </source>
</evidence>
<keyword evidence="1" id="KW-0560">Oxidoreductase</keyword>
<dbReference type="Proteomes" id="UP000179769">
    <property type="component" value="Unassembled WGS sequence"/>
</dbReference>
<dbReference type="AlphaFoldDB" id="A0A1S1QB03"/>
<proteinExistence type="predicted"/>
<evidence type="ECO:0000256" key="3">
    <source>
        <dbReference type="SAM" id="MobiDB-lite"/>
    </source>
</evidence>
<sequence length="343" mass="36842">MSHADTLSASMAYAAAAEDAGFDGVWIAEHHFISYGVCPSALTFAAHLLGSTTRIEVGTAACVLSSRHPVALGEETALLDHLSEGRFRLGVARGGPWLELEVFGTGLPRYERGFPEALDLLLRWLGEEKVTADGEFFAFRETPVVPRPRTSPRPPVWVAATSTATVELAAERGLPLLLGIHEDDAGKARLLARYAEVATRSGHDPRSVPHTATVLAQVADSRAEAAGTLRAAMPGWLGRGTADYVRLDADHWPRRDPHTYVEQLLRIHPVGTPEQCARRLTETIERTGVHRLLLMVEGAGTRHGTLDNITRIGAEVLPSITGSRKARAAGGPSRAASSQSSAH</sequence>
<dbReference type="Pfam" id="PF00296">
    <property type="entry name" value="Bac_luciferase"/>
    <property type="match status" value="1"/>
</dbReference>
<organism evidence="5 6">
    <name type="scientific">Parafrankia soli</name>
    <dbReference type="NCBI Taxonomy" id="2599596"/>
    <lineage>
        <taxon>Bacteria</taxon>
        <taxon>Bacillati</taxon>
        <taxon>Actinomycetota</taxon>
        <taxon>Actinomycetes</taxon>
        <taxon>Frankiales</taxon>
        <taxon>Frankiaceae</taxon>
        <taxon>Parafrankia</taxon>
    </lineage>
</organism>
<feature type="domain" description="Luciferase-like" evidence="4">
    <location>
        <begin position="6"/>
        <end position="290"/>
    </location>
</feature>
<dbReference type="OrthoDB" id="7903015at2"/>
<dbReference type="InterPro" id="IPR050766">
    <property type="entry name" value="Bact_Lucif_Oxidored"/>
</dbReference>
<dbReference type="InterPro" id="IPR036661">
    <property type="entry name" value="Luciferase-like_sf"/>
</dbReference>
<keyword evidence="6" id="KW-1185">Reference proteome</keyword>
<reference evidence="6" key="1">
    <citation type="submission" date="2016-07" db="EMBL/GenBank/DDBJ databases">
        <title>Frankia sp. NRRL B-16219 Genome sequencing.</title>
        <authorList>
            <person name="Ghodhbane-Gtari F."/>
            <person name="Swanson E."/>
            <person name="Gueddou A."/>
            <person name="Louati M."/>
            <person name="Nouioui I."/>
            <person name="Hezbri K."/>
            <person name="Abebe-Akele F."/>
            <person name="Simpson S."/>
            <person name="Morris K."/>
            <person name="Thomas K."/>
            <person name="Gtari M."/>
            <person name="Tisa L.S."/>
        </authorList>
    </citation>
    <scope>NUCLEOTIDE SEQUENCE [LARGE SCALE GENOMIC DNA]</scope>
    <source>
        <strain evidence="6">NRRL B-16219</strain>
    </source>
</reference>
<dbReference type="PANTHER" id="PTHR30137:SF8">
    <property type="entry name" value="BLR5498 PROTEIN"/>
    <property type="match status" value="1"/>
</dbReference>
<comment type="caution">
    <text evidence="5">The sequence shown here is derived from an EMBL/GenBank/DDBJ whole genome shotgun (WGS) entry which is preliminary data.</text>
</comment>
<dbReference type="Gene3D" id="3.20.20.30">
    <property type="entry name" value="Luciferase-like domain"/>
    <property type="match status" value="1"/>
</dbReference>
<evidence type="ECO:0000256" key="1">
    <source>
        <dbReference type="ARBA" id="ARBA00023002"/>
    </source>
</evidence>
<dbReference type="PANTHER" id="PTHR30137">
    <property type="entry name" value="LUCIFERASE-LIKE MONOOXYGENASE"/>
    <property type="match status" value="1"/>
</dbReference>
<protein>
    <submittedName>
        <fullName evidence="5">Alkane 1-monooxygenase</fullName>
    </submittedName>
</protein>